<gene>
    <name evidence="1" type="ORF">TIFTF001_028543</name>
</gene>
<protein>
    <submittedName>
        <fullName evidence="1">Uncharacterized protein</fullName>
    </submittedName>
</protein>
<dbReference type="AlphaFoldDB" id="A0AA88DPZ8"/>
<dbReference type="Proteomes" id="UP001187192">
    <property type="component" value="Unassembled WGS sequence"/>
</dbReference>
<dbReference type="EMBL" id="BTGU01000087">
    <property type="protein sequence ID" value="GMN59442.1"/>
    <property type="molecule type" value="Genomic_DNA"/>
</dbReference>
<name>A0AA88DPZ8_FICCA</name>
<dbReference type="Gramene" id="FCD_00023775-RA">
    <property type="protein sequence ID" value="FCD_00023775-RA:cds"/>
    <property type="gene ID" value="FCD_00023775"/>
</dbReference>
<evidence type="ECO:0000313" key="2">
    <source>
        <dbReference type="Proteomes" id="UP001187192"/>
    </source>
</evidence>
<reference evidence="1" key="1">
    <citation type="submission" date="2023-07" db="EMBL/GenBank/DDBJ databases">
        <title>draft genome sequence of fig (Ficus carica).</title>
        <authorList>
            <person name="Takahashi T."/>
            <person name="Nishimura K."/>
        </authorList>
    </citation>
    <scope>NUCLEOTIDE SEQUENCE</scope>
</reference>
<proteinExistence type="predicted"/>
<sequence length="156" mass="17877">MWKQHKMGHIILVGPSMSDVDRRLDSMLCKDGYDLQSTALREMSFNDFVVFIGYFFPFANAITPRVGMIHNGLRFGVKDAAKILSMVDVPPEVNLHRIHLPTSYCLKDAKGRPGCNSCCKQCHKRRMSKYQEDTSNDVLVKREKLEKDGWKSQLNP</sequence>
<organism evidence="1 2">
    <name type="scientific">Ficus carica</name>
    <name type="common">Common fig</name>
    <dbReference type="NCBI Taxonomy" id="3494"/>
    <lineage>
        <taxon>Eukaryota</taxon>
        <taxon>Viridiplantae</taxon>
        <taxon>Streptophyta</taxon>
        <taxon>Embryophyta</taxon>
        <taxon>Tracheophyta</taxon>
        <taxon>Spermatophyta</taxon>
        <taxon>Magnoliopsida</taxon>
        <taxon>eudicotyledons</taxon>
        <taxon>Gunneridae</taxon>
        <taxon>Pentapetalae</taxon>
        <taxon>rosids</taxon>
        <taxon>fabids</taxon>
        <taxon>Rosales</taxon>
        <taxon>Moraceae</taxon>
        <taxon>Ficeae</taxon>
        <taxon>Ficus</taxon>
    </lineage>
</organism>
<keyword evidence="2" id="KW-1185">Reference proteome</keyword>
<accession>A0AA88DPZ8</accession>
<comment type="caution">
    <text evidence="1">The sequence shown here is derived from an EMBL/GenBank/DDBJ whole genome shotgun (WGS) entry which is preliminary data.</text>
</comment>
<evidence type="ECO:0000313" key="1">
    <source>
        <dbReference type="EMBL" id="GMN59442.1"/>
    </source>
</evidence>